<keyword evidence="3" id="KW-0678">Repressor</keyword>
<dbReference type="Pfam" id="PF04316">
    <property type="entry name" value="FlgM"/>
    <property type="match status" value="1"/>
</dbReference>
<evidence type="ECO:0000256" key="7">
    <source>
        <dbReference type="ARBA" id="ARBA00024739"/>
    </source>
</evidence>
<dbReference type="RefSeq" id="WP_184094448.1">
    <property type="nucleotide sequence ID" value="NZ_JACIJH010000001.1"/>
</dbReference>
<dbReference type="EMBL" id="JACIJH010000001">
    <property type="protein sequence ID" value="MBB5704897.1"/>
    <property type="molecule type" value="Genomic_DNA"/>
</dbReference>
<keyword evidence="10" id="KW-0282">Flagellum</keyword>
<keyword evidence="11" id="KW-1185">Reference proteome</keyword>
<keyword evidence="5" id="KW-0805">Transcription regulation</keyword>
<evidence type="ECO:0000256" key="5">
    <source>
        <dbReference type="ARBA" id="ARBA00023015"/>
    </source>
</evidence>
<evidence type="ECO:0000313" key="10">
    <source>
        <dbReference type="EMBL" id="MBB5704897.1"/>
    </source>
</evidence>
<evidence type="ECO:0000256" key="8">
    <source>
        <dbReference type="ARBA" id="ARBA00030117"/>
    </source>
</evidence>
<evidence type="ECO:0000259" key="9">
    <source>
        <dbReference type="Pfam" id="PF04316"/>
    </source>
</evidence>
<comment type="caution">
    <text evidence="10">The sequence shown here is derived from an EMBL/GenBank/DDBJ whole genome shotgun (WGS) entry which is preliminary data.</text>
</comment>
<name>A0A7W9B270_9SPHN</name>
<keyword evidence="4" id="KW-1005">Bacterial flagellum biogenesis</keyword>
<dbReference type="AlphaFoldDB" id="A0A7W9B270"/>
<reference evidence="10 11" key="1">
    <citation type="submission" date="2020-08" db="EMBL/GenBank/DDBJ databases">
        <title>Genomic Encyclopedia of Type Strains, Phase IV (KMG-IV): sequencing the most valuable type-strain genomes for metagenomic binning, comparative biology and taxonomic classification.</title>
        <authorList>
            <person name="Goeker M."/>
        </authorList>
    </citation>
    <scope>NUCLEOTIDE SEQUENCE [LARGE SCALE GENOMIC DNA]</scope>
    <source>
        <strain evidence="10 11">DSM 27163</strain>
    </source>
</reference>
<evidence type="ECO:0000256" key="2">
    <source>
        <dbReference type="ARBA" id="ARBA00017823"/>
    </source>
</evidence>
<dbReference type="GO" id="GO:0045892">
    <property type="term" value="P:negative regulation of DNA-templated transcription"/>
    <property type="evidence" value="ECO:0007669"/>
    <property type="project" value="InterPro"/>
</dbReference>
<keyword evidence="10" id="KW-0966">Cell projection</keyword>
<gene>
    <name evidence="10" type="ORF">FHR21_000222</name>
</gene>
<protein>
    <recommendedName>
        <fullName evidence="2">Negative regulator of flagellin synthesis</fullName>
    </recommendedName>
    <alternativeName>
        <fullName evidence="8">Anti-sigma-28 factor</fullName>
    </alternativeName>
</protein>
<organism evidence="10 11">
    <name type="scientific">Sphingopyxis panaciterrulae</name>
    <dbReference type="NCBI Taxonomy" id="462372"/>
    <lineage>
        <taxon>Bacteria</taxon>
        <taxon>Pseudomonadati</taxon>
        <taxon>Pseudomonadota</taxon>
        <taxon>Alphaproteobacteria</taxon>
        <taxon>Sphingomonadales</taxon>
        <taxon>Sphingomonadaceae</taxon>
        <taxon>Sphingopyxis</taxon>
    </lineage>
</organism>
<evidence type="ECO:0000256" key="3">
    <source>
        <dbReference type="ARBA" id="ARBA00022491"/>
    </source>
</evidence>
<proteinExistence type="inferred from homology"/>
<accession>A0A7W9B270</accession>
<evidence type="ECO:0000313" key="11">
    <source>
        <dbReference type="Proteomes" id="UP000537161"/>
    </source>
</evidence>
<sequence>MSGDSKIGQPIAGPVRAGAVRKLAAGSAAARPDAPVSTAAGEAAPATRLLGLTRTLAEQGPPVDVARVATLRTAIAGGDYRVEARALAQAMLAFHQGSAGAC</sequence>
<dbReference type="InterPro" id="IPR007412">
    <property type="entry name" value="FlgM"/>
</dbReference>
<comment type="similarity">
    <text evidence="1">Belongs to the FlgM family.</text>
</comment>
<evidence type="ECO:0000256" key="6">
    <source>
        <dbReference type="ARBA" id="ARBA00023163"/>
    </source>
</evidence>
<feature type="domain" description="Anti-sigma-28 factor FlgM C-terminal" evidence="9">
    <location>
        <begin position="55"/>
        <end position="92"/>
    </location>
</feature>
<evidence type="ECO:0000256" key="1">
    <source>
        <dbReference type="ARBA" id="ARBA00005322"/>
    </source>
</evidence>
<dbReference type="InterPro" id="IPR031316">
    <property type="entry name" value="FlgM_C"/>
</dbReference>
<dbReference type="Proteomes" id="UP000537161">
    <property type="component" value="Unassembled WGS sequence"/>
</dbReference>
<dbReference type="GO" id="GO:0044781">
    <property type="term" value="P:bacterial-type flagellum organization"/>
    <property type="evidence" value="ECO:0007669"/>
    <property type="project" value="UniProtKB-KW"/>
</dbReference>
<keyword evidence="10" id="KW-0969">Cilium</keyword>
<keyword evidence="6" id="KW-0804">Transcription</keyword>
<dbReference type="SUPFAM" id="SSF101498">
    <property type="entry name" value="Anti-sigma factor FlgM"/>
    <property type="match status" value="1"/>
</dbReference>
<dbReference type="InterPro" id="IPR035890">
    <property type="entry name" value="Anti-sigma-28_factor_FlgM_sf"/>
</dbReference>
<comment type="function">
    <text evidence="7">Responsible for the coupling of flagellin expression to flagellar assembly by preventing expression of the flagellin genes when a component of the middle class of proteins is defective. It negatively regulates flagellar genes by inhibiting the activity of FliA by directly binding to FliA.</text>
</comment>
<evidence type="ECO:0000256" key="4">
    <source>
        <dbReference type="ARBA" id="ARBA00022795"/>
    </source>
</evidence>
<dbReference type="NCBIfam" id="TIGR03824">
    <property type="entry name" value="FlgM_jcvi"/>
    <property type="match status" value="1"/>
</dbReference>